<dbReference type="RefSeq" id="WP_106447920.1">
    <property type="nucleotide sequence ID" value="NZ_CP027669.1"/>
</dbReference>
<keyword evidence="3 5" id="KW-1133">Transmembrane helix</keyword>
<feature type="transmembrane region" description="Helical" evidence="5">
    <location>
        <begin position="200"/>
        <end position="221"/>
    </location>
</feature>
<comment type="subcellular location">
    <subcellularLocation>
        <location evidence="1">Membrane</location>
        <topology evidence="1">Multi-pass membrane protein</topology>
    </subcellularLocation>
</comment>
<feature type="transmembrane region" description="Helical" evidence="5">
    <location>
        <begin position="88"/>
        <end position="107"/>
    </location>
</feature>
<dbReference type="InterPro" id="IPR037185">
    <property type="entry name" value="EmrE-like"/>
</dbReference>
<feature type="domain" description="EamA" evidence="6">
    <location>
        <begin position="3"/>
        <end position="131"/>
    </location>
</feature>
<dbReference type="AlphaFoldDB" id="A0A2S0N472"/>
<dbReference type="InterPro" id="IPR050638">
    <property type="entry name" value="AA-Vitamin_Transporters"/>
</dbReference>
<dbReference type="GO" id="GO:0016020">
    <property type="term" value="C:membrane"/>
    <property type="evidence" value="ECO:0007669"/>
    <property type="project" value="UniProtKB-SubCell"/>
</dbReference>
<feature type="domain" description="EamA" evidence="6">
    <location>
        <begin position="143"/>
        <end position="271"/>
    </location>
</feature>
<evidence type="ECO:0000256" key="4">
    <source>
        <dbReference type="ARBA" id="ARBA00023136"/>
    </source>
</evidence>
<name>A0A2S0N472_9BURK</name>
<evidence type="ECO:0000256" key="5">
    <source>
        <dbReference type="SAM" id="Phobius"/>
    </source>
</evidence>
<dbReference type="PANTHER" id="PTHR32322">
    <property type="entry name" value="INNER MEMBRANE TRANSPORTER"/>
    <property type="match status" value="1"/>
</dbReference>
<feature type="transmembrane region" description="Helical" evidence="5">
    <location>
        <begin position="141"/>
        <end position="159"/>
    </location>
</feature>
<dbReference type="EMBL" id="CP027669">
    <property type="protein sequence ID" value="AVO42945.1"/>
    <property type="molecule type" value="Genomic_DNA"/>
</dbReference>
<feature type="transmembrane region" description="Helical" evidence="5">
    <location>
        <begin position="228"/>
        <end position="249"/>
    </location>
</feature>
<feature type="transmembrane region" description="Helical" evidence="5">
    <location>
        <begin position="255"/>
        <end position="273"/>
    </location>
</feature>
<evidence type="ECO:0000256" key="3">
    <source>
        <dbReference type="ARBA" id="ARBA00022989"/>
    </source>
</evidence>
<reference evidence="7 8" key="1">
    <citation type="submission" date="2018-03" db="EMBL/GenBank/DDBJ databases">
        <title>Genome sequencing of Simplicispira sp.</title>
        <authorList>
            <person name="Kim S.-J."/>
            <person name="Heo J."/>
            <person name="Kwon S.-W."/>
        </authorList>
    </citation>
    <scope>NUCLEOTIDE SEQUENCE [LARGE SCALE GENOMIC DNA]</scope>
    <source>
        <strain evidence="7 8">SC1-8</strain>
    </source>
</reference>
<feature type="transmembrane region" description="Helical" evidence="5">
    <location>
        <begin position="63"/>
        <end position="82"/>
    </location>
</feature>
<keyword evidence="2 5" id="KW-0812">Transmembrane</keyword>
<protein>
    <submittedName>
        <fullName evidence="7">EamA family transporter</fullName>
    </submittedName>
</protein>
<dbReference type="OrthoDB" id="321830at2"/>
<accession>A0A2S0N472</accession>
<keyword evidence="8" id="KW-1185">Reference proteome</keyword>
<evidence type="ECO:0000313" key="8">
    <source>
        <dbReference type="Proteomes" id="UP000239326"/>
    </source>
</evidence>
<proteinExistence type="predicted"/>
<evidence type="ECO:0000256" key="2">
    <source>
        <dbReference type="ARBA" id="ARBA00022692"/>
    </source>
</evidence>
<evidence type="ECO:0000313" key="7">
    <source>
        <dbReference type="EMBL" id="AVO42945.1"/>
    </source>
</evidence>
<feature type="transmembrane region" description="Helical" evidence="5">
    <location>
        <begin position="114"/>
        <end position="135"/>
    </location>
</feature>
<dbReference type="KEGG" id="simp:C6571_18020"/>
<dbReference type="Pfam" id="PF00892">
    <property type="entry name" value="EamA"/>
    <property type="match status" value="2"/>
</dbReference>
<gene>
    <name evidence="7" type="ORF">C6571_18020</name>
</gene>
<keyword evidence="4 5" id="KW-0472">Membrane</keyword>
<dbReference type="SUPFAM" id="SSF103481">
    <property type="entry name" value="Multidrug resistance efflux transporter EmrE"/>
    <property type="match status" value="2"/>
</dbReference>
<evidence type="ECO:0000259" key="6">
    <source>
        <dbReference type="Pfam" id="PF00892"/>
    </source>
</evidence>
<dbReference type="Proteomes" id="UP000239326">
    <property type="component" value="Chromosome"/>
</dbReference>
<organism evidence="7 8">
    <name type="scientific">Simplicispira suum</name>
    <dbReference type="NCBI Taxonomy" id="2109915"/>
    <lineage>
        <taxon>Bacteria</taxon>
        <taxon>Pseudomonadati</taxon>
        <taxon>Pseudomonadota</taxon>
        <taxon>Betaproteobacteria</taxon>
        <taxon>Burkholderiales</taxon>
        <taxon>Comamonadaceae</taxon>
        <taxon>Simplicispira</taxon>
    </lineage>
</organism>
<feature type="transmembrane region" description="Helical" evidence="5">
    <location>
        <begin position="34"/>
        <end position="51"/>
    </location>
</feature>
<dbReference type="PANTHER" id="PTHR32322:SF9">
    <property type="entry name" value="AMINO-ACID METABOLITE EFFLUX PUMP-RELATED"/>
    <property type="match status" value="1"/>
</dbReference>
<sequence length="291" mass="30072">MRVVLLTLLSMLAFAANSLLCRLALKSELIDPTSFAAIRLASGAAMLVVVVRVRRVSPVAHGTWAAAFWLFAYAAAFSWAYARLPAGVGALLLFGAVQATMIGAGLWRGERLALAQWFGLLLAMGGLVVLLLPGWSAPPPGSAMLMLAAGVGWGAYSLHGRGARDAGAATAGNFLRSVPFALLLVAASASQWSITPSGLALALCSGAITSGLGYIVWYTVLPHLRASAAATVQLSVPLLAALGGTLLLGEDWTQRLGWAALAITGGIAMVVAMPQRVPSVKAAAPARTFRK</sequence>
<evidence type="ECO:0000256" key="1">
    <source>
        <dbReference type="ARBA" id="ARBA00004141"/>
    </source>
</evidence>
<dbReference type="InterPro" id="IPR000620">
    <property type="entry name" value="EamA_dom"/>
</dbReference>
<feature type="transmembrane region" description="Helical" evidence="5">
    <location>
        <begin position="171"/>
        <end position="194"/>
    </location>
</feature>